<organism evidence="1 2">
    <name type="scientific">Psychroflexus salinarum</name>
    <dbReference type="NCBI Taxonomy" id="546024"/>
    <lineage>
        <taxon>Bacteria</taxon>
        <taxon>Pseudomonadati</taxon>
        <taxon>Bacteroidota</taxon>
        <taxon>Flavobacteriia</taxon>
        <taxon>Flavobacteriales</taxon>
        <taxon>Flavobacteriaceae</taxon>
        <taxon>Psychroflexus</taxon>
    </lineage>
</organism>
<protein>
    <submittedName>
        <fullName evidence="1">Uncharacterized protein</fullName>
    </submittedName>
</protein>
<sequence>MKFLFYGITIPKKYDNSNWSLDFRNWIDNLEFDYPTGKGSLESKMRSL</sequence>
<comment type="caution">
    <text evidence="1">The sequence shown here is derived from an EMBL/GenBank/DDBJ whole genome shotgun (WGS) entry which is preliminary data.</text>
</comment>
<gene>
    <name evidence="1" type="ORF">ACFQ0R_05780</name>
</gene>
<name>A0ABW3GNB8_9FLAO</name>
<keyword evidence="2" id="KW-1185">Reference proteome</keyword>
<dbReference type="EMBL" id="JBHTIV010000005">
    <property type="protein sequence ID" value="MFD0932109.1"/>
    <property type="molecule type" value="Genomic_DNA"/>
</dbReference>
<evidence type="ECO:0000313" key="2">
    <source>
        <dbReference type="Proteomes" id="UP001597049"/>
    </source>
</evidence>
<reference evidence="2" key="1">
    <citation type="journal article" date="2019" name="Int. J. Syst. Evol. Microbiol.">
        <title>The Global Catalogue of Microorganisms (GCM) 10K type strain sequencing project: providing services to taxonomists for standard genome sequencing and annotation.</title>
        <authorList>
            <consortium name="The Broad Institute Genomics Platform"/>
            <consortium name="The Broad Institute Genome Sequencing Center for Infectious Disease"/>
            <person name="Wu L."/>
            <person name="Ma J."/>
        </authorList>
    </citation>
    <scope>NUCLEOTIDE SEQUENCE [LARGE SCALE GENOMIC DNA]</scope>
    <source>
        <strain evidence="2">CCUG 56752</strain>
    </source>
</reference>
<evidence type="ECO:0000313" key="1">
    <source>
        <dbReference type="EMBL" id="MFD0932109.1"/>
    </source>
</evidence>
<dbReference type="RefSeq" id="WP_379657428.1">
    <property type="nucleotide sequence ID" value="NZ_JBHTIV010000005.1"/>
</dbReference>
<accession>A0ABW3GNB8</accession>
<dbReference type="Proteomes" id="UP001597049">
    <property type="component" value="Unassembled WGS sequence"/>
</dbReference>
<proteinExistence type="predicted"/>